<dbReference type="SMART" id="SM00906">
    <property type="entry name" value="Fungal_trans"/>
    <property type="match status" value="1"/>
</dbReference>
<dbReference type="GO" id="GO:0008270">
    <property type="term" value="F:zinc ion binding"/>
    <property type="evidence" value="ECO:0007669"/>
    <property type="project" value="InterPro"/>
</dbReference>
<evidence type="ECO:0000256" key="4">
    <source>
        <dbReference type="ARBA" id="ARBA00023242"/>
    </source>
</evidence>
<evidence type="ECO:0000256" key="1">
    <source>
        <dbReference type="ARBA" id="ARBA00004123"/>
    </source>
</evidence>
<dbReference type="GO" id="GO:0005634">
    <property type="term" value="C:nucleus"/>
    <property type="evidence" value="ECO:0007669"/>
    <property type="project" value="UniProtKB-SubCell"/>
</dbReference>
<comment type="caution">
    <text evidence="7">The sequence shown here is derived from an EMBL/GenBank/DDBJ whole genome shotgun (WGS) entry which is preliminary data.</text>
</comment>
<keyword evidence="8" id="KW-1185">Reference proteome</keyword>
<feature type="domain" description="Xylanolytic transcriptional activator regulatory" evidence="6">
    <location>
        <begin position="299"/>
        <end position="373"/>
    </location>
</feature>
<organism evidence="7 8">
    <name type="scientific">Penicillium subrubescens</name>
    <dbReference type="NCBI Taxonomy" id="1316194"/>
    <lineage>
        <taxon>Eukaryota</taxon>
        <taxon>Fungi</taxon>
        <taxon>Dikarya</taxon>
        <taxon>Ascomycota</taxon>
        <taxon>Pezizomycotina</taxon>
        <taxon>Eurotiomycetes</taxon>
        <taxon>Eurotiomycetidae</taxon>
        <taxon>Eurotiales</taxon>
        <taxon>Aspergillaceae</taxon>
        <taxon>Penicillium</taxon>
    </lineage>
</organism>
<evidence type="ECO:0000259" key="6">
    <source>
        <dbReference type="SMART" id="SM00906"/>
    </source>
</evidence>
<dbReference type="InterPro" id="IPR007219">
    <property type="entry name" value="XnlR_reg_dom"/>
</dbReference>
<dbReference type="PANTHER" id="PTHR31001">
    <property type="entry name" value="UNCHARACTERIZED TRANSCRIPTIONAL REGULATORY PROTEIN"/>
    <property type="match status" value="1"/>
</dbReference>
<dbReference type="AlphaFoldDB" id="A0A1Q5TFP7"/>
<evidence type="ECO:0000256" key="3">
    <source>
        <dbReference type="ARBA" id="ARBA00023163"/>
    </source>
</evidence>
<evidence type="ECO:0000313" key="8">
    <source>
        <dbReference type="Proteomes" id="UP000186955"/>
    </source>
</evidence>
<dbReference type="STRING" id="1316194.A0A1Q5TFP7"/>
<evidence type="ECO:0000256" key="5">
    <source>
        <dbReference type="SAM" id="MobiDB-lite"/>
    </source>
</evidence>
<proteinExistence type="predicted"/>
<sequence length="650" mass="72960">MIAGRDPRQLAETARCSHASHVGGRNSDATMNGPFAADAPQRGSPTNKLTGHISASSPGSGPLHGGRLYAPLEAPSALPGYMGSTSFTAVLAEHRNEIAFEQDENVESCPVLVVEPDRVQSGAEVLLFLYNLKDRRKLVDRFHLRSWNTVVPKIVLDAIMDSIDEIFSGFNANDLMPQLQSLATQIFQNSSRALTTHQSMTIKEYCASFTGRNTRWEALGNIFTLCGQQLVITPDNDPAVTQGDDPGAKDRLLEQVTVASTICLNFCDQASAANEMLACLQYNDVMLRTQLYGDSSYQAWRRLGDLTATIYAAGLHVESENSDDCPFFLRQWRRCCFTSAFYMDKMMATFVGRPPLLNYRYCTLTPPLDLSDEALVEGGEVLDQAMSELDSAGWSTKGIRHRMSTGRIRFQLSVFRERTLEIALASHEPRDLIQKCNEIRDGVRAVWESTPDNLRYDRRPRDDFHHGWLTIVYLYLNYLYTCFLLQRALIKHTNTGQESLCDISRQVLGIVNSITTMRNPMVDLDRHYSWIALTYGVPSSGVLLLELLHQSHKPGPHKVVLPRAELVRNLSVFISMLSWIARPGHGNYRECKEAEKNLSRILDQVLDPQPVHPEMVHDVTSELSSFLNWSNSNSWDLSSEYFPAANSFVP</sequence>
<keyword evidence="4" id="KW-0539">Nucleus</keyword>
<dbReference type="GO" id="GO:0003677">
    <property type="term" value="F:DNA binding"/>
    <property type="evidence" value="ECO:0007669"/>
    <property type="project" value="InterPro"/>
</dbReference>
<feature type="compositionally biased region" description="Polar residues" evidence="5">
    <location>
        <begin position="43"/>
        <end position="59"/>
    </location>
</feature>
<dbReference type="CDD" id="cd12148">
    <property type="entry name" value="fungal_TF_MHR"/>
    <property type="match status" value="1"/>
</dbReference>
<keyword evidence="2" id="KW-0805">Transcription regulation</keyword>
<feature type="region of interest" description="Disordered" evidence="5">
    <location>
        <begin position="1"/>
        <end position="68"/>
    </location>
</feature>
<comment type="subcellular location">
    <subcellularLocation>
        <location evidence="1">Nucleus</location>
    </subcellularLocation>
</comment>
<dbReference type="EMBL" id="MNBE01000665">
    <property type="protein sequence ID" value="OKO99021.1"/>
    <property type="molecule type" value="Genomic_DNA"/>
</dbReference>
<dbReference type="PANTHER" id="PTHR31001:SF61">
    <property type="entry name" value="ZN(II)2CYS6 TRANSCRIPTION FACTOR (EUROFUNG)"/>
    <property type="match status" value="1"/>
</dbReference>
<protein>
    <recommendedName>
        <fullName evidence="6">Xylanolytic transcriptional activator regulatory domain-containing protein</fullName>
    </recommendedName>
</protein>
<dbReference type="Pfam" id="PF04082">
    <property type="entry name" value="Fungal_trans"/>
    <property type="match status" value="1"/>
</dbReference>
<gene>
    <name evidence="7" type="ORF">PENSUB_8938</name>
</gene>
<accession>A0A1Q5TFP7</accession>
<evidence type="ECO:0000256" key="2">
    <source>
        <dbReference type="ARBA" id="ARBA00023015"/>
    </source>
</evidence>
<dbReference type="InterPro" id="IPR050613">
    <property type="entry name" value="Sec_Metabolite_Reg"/>
</dbReference>
<dbReference type="Proteomes" id="UP000186955">
    <property type="component" value="Unassembled WGS sequence"/>
</dbReference>
<name>A0A1Q5TFP7_9EURO</name>
<evidence type="ECO:0000313" key="7">
    <source>
        <dbReference type="EMBL" id="OKO99021.1"/>
    </source>
</evidence>
<reference evidence="7 8" key="1">
    <citation type="submission" date="2016-10" db="EMBL/GenBank/DDBJ databases">
        <title>Genome sequence of the ascomycete fungus Penicillium subrubescens.</title>
        <authorList>
            <person name="De Vries R.P."/>
            <person name="Peng M."/>
            <person name="Dilokpimol A."/>
            <person name="Hilden K."/>
            <person name="Makela M.R."/>
            <person name="Grigoriev I."/>
            <person name="Riley R."/>
            <person name="Granchi Z."/>
        </authorList>
    </citation>
    <scope>NUCLEOTIDE SEQUENCE [LARGE SCALE GENOMIC DNA]</scope>
    <source>
        <strain evidence="7 8">CBS 132785</strain>
    </source>
</reference>
<keyword evidence="3" id="KW-0804">Transcription</keyword>
<dbReference type="GO" id="GO:0006351">
    <property type="term" value="P:DNA-templated transcription"/>
    <property type="evidence" value="ECO:0007669"/>
    <property type="project" value="InterPro"/>
</dbReference>